<evidence type="ECO:0000313" key="2">
    <source>
        <dbReference type="EMBL" id="EFJ07574.1"/>
    </source>
</evidence>
<gene>
    <name evidence="2" type="ORF">SELMODRAFT_429770</name>
</gene>
<proteinExistence type="predicted"/>
<reference evidence="2 3" key="1">
    <citation type="journal article" date="2011" name="Science">
        <title>The Selaginella genome identifies genetic changes associated with the evolution of vascular plants.</title>
        <authorList>
            <person name="Banks J.A."/>
            <person name="Nishiyama T."/>
            <person name="Hasebe M."/>
            <person name="Bowman J.L."/>
            <person name="Gribskov M."/>
            <person name="dePamphilis C."/>
            <person name="Albert V.A."/>
            <person name="Aono N."/>
            <person name="Aoyama T."/>
            <person name="Ambrose B.A."/>
            <person name="Ashton N.W."/>
            <person name="Axtell M.J."/>
            <person name="Barker E."/>
            <person name="Barker M.S."/>
            <person name="Bennetzen J.L."/>
            <person name="Bonawitz N.D."/>
            <person name="Chapple C."/>
            <person name="Cheng C."/>
            <person name="Correa L.G."/>
            <person name="Dacre M."/>
            <person name="DeBarry J."/>
            <person name="Dreyer I."/>
            <person name="Elias M."/>
            <person name="Engstrom E.M."/>
            <person name="Estelle M."/>
            <person name="Feng L."/>
            <person name="Finet C."/>
            <person name="Floyd S.K."/>
            <person name="Frommer W.B."/>
            <person name="Fujita T."/>
            <person name="Gramzow L."/>
            <person name="Gutensohn M."/>
            <person name="Harholt J."/>
            <person name="Hattori M."/>
            <person name="Heyl A."/>
            <person name="Hirai T."/>
            <person name="Hiwatashi Y."/>
            <person name="Ishikawa M."/>
            <person name="Iwata M."/>
            <person name="Karol K.G."/>
            <person name="Koehler B."/>
            <person name="Kolukisaoglu U."/>
            <person name="Kubo M."/>
            <person name="Kurata T."/>
            <person name="Lalonde S."/>
            <person name="Li K."/>
            <person name="Li Y."/>
            <person name="Litt A."/>
            <person name="Lyons E."/>
            <person name="Manning G."/>
            <person name="Maruyama T."/>
            <person name="Michael T.P."/>
            <person name="Mikami K."/>
            <person name="Miyazaki S."/>
            <person name="Morinaga S."/>
            <person name="Murata T."/>
            <person name="Mueller-Roeber B."/>
            <person name="Nelson D.R."/>
            <person name="Obara M."/>
            <person name="Oguri Y."/>
            <person name="Olmstead R.G."/>
            <person name="Onodera N."/>
            <person name="Petersen B.L."/>
            <person name="Pils B."/>
            <person name="Prigge M."/>
            <person name="Rensing S.A."/>
            <person name="Riano-Pachon D.M."/>
            <person name="Roberts A.W."/>
            <person name="Sato Y."/>
            <person name="Scheller H.V."/>
            <person name="Schulz B."/>
            <person name="Schulz C."/>
            <person name="Shakirov E.V."/>
            <person name="Shibagaki N."/>
            <person name="Shinohara N."/>
            <person name="Shippen D.E."/>
            <person name="Soerensen I."/>
            <person name="Sotooka R."/>
            <person name="Sugimoto N."/>
            <person name="Sugita M."/>
            <person name="Sumikawa N."/>
            <person name="Tanurdzic M."/>
            <person name="Theissen G."/>
            <person name="Ulvskov P."/>
            <person name="Wakazuki S."/>
            <person name="Weng J.K."/>
            <person name="Willats W.W."/>
            <person name="Wipf D."/>
            <person name="Wolf P.G."/>
            <person name="Yang L."/>
            <person name="Zimmer A.D."/>
            <person name="Zhu Q."/>
            <person name="Mitros T."/>
            <person name="Hellsten U."/>
            <person name="Loque D."/>
            <person name="Otillar R."/>
            <person name="Salamov A."/>
            <person name="Schmutz J."/>
            <person name="Shapiro H."/>
            <person name="Lindquist E."/>
            <person name="Lucas S."/>
            <person name="Rokhsar D."/>
            <person name="Grigoriev I.V."/>
        </authorList>
    </citation>
    <scope>NUCLEOTIDE SEQUENCE [LARGE SCALE GENOMIC DNA]</scope>
</reference>
<organism evidence="3">
    <name type="scientific">Selaginella moellendorffii</name>
    <name type="common">Spikemoss</name>
    <dbReference type="NCBI Taxonomy" id="88036"/>
    <lineage>
        <taxon>Eukaryota</taxon>
        <taxon>Viridiplantae</taxon>
        <taxon>Streptophyta</taxon>
        <taxon>Embryophyta</taxon>
        <taxon>Tracheophyta</taxon>
        <taxon>Lycopodiopsida</taxon>
        <taxon>Selaginellales</taxon>
        <taxon>Selaginellaceae</taxon>
        <taxon>Selaginella</taxon>
    </lineage>
</organism>
<dbReference type="Pfam" id="PF01255">
    <property type="entry name" value="Prenyltransf"/>
    <property type="match status" value="1"/>
</dbReference>
<dbReference type="GO" id="GO:0016765">
    <property type="term" value="F:transferase activity, transferring alkyl or aryl (other than methyl) groups"/>
    <property type="evidence" value="ECO:0007669"/>
    <property type="project" value="InterPro"/>
</dbReference>
<keyword evidence="1" id="KW-0808">Transferase</keyword>
<dbReference type="STRING" id="88036.D8T787"/>
<dbReference type="SUPFAM" id="SSF64005">
    <property type="entry name" value="Undecaprenyl diphosphate synthase"/>
    <property type="match status" value="1"/>
</dbReference>
<protein>
    <submittedName>
        <fullName evidence="2">Uncharacterized protein</fullName>
    </submittedName>
</protein>
<dbReference type="EMBL" id="GL377684">
    <property type="protein sequence ID" value="EFJ07574.1"/>
    <property type="molecule type" value="Genomic_DNA"/>
</dbReference>
<dbReference type="Gramene" id="EFJ07574">
    <property type="protein sequence ID" value="EFJ07574"/>
    <property type="gene ID" value="SELMODRAFT_429770"/>
</dbReference>
<dbReference type="HOGENOM" id="CLU_038505_4_1_1"/>
<dbReference type="OMA" id="ANDINQC"/>
<evidence type="ECO:0000313" key="3">
    <source>
        <dbReference type="Proteomes" id="UP000001514"/>
    </source>
</evidence>
<dbReference type="eggNOG" id="KOG1602">
    <property type="taxonomic scope" value="Eukaryota"/>
</dbReference>
<dbReference type="InterPro" id="IPR036424">
    <property type="entry name" value="UPP_synth-like_sf"/>
</dbReference>
<keyword evidence="3" id="KW-1185">Reference proteome</keyword>
<sequence>MLRQTLWIQLQWKRFGYILQTGWDQSSLHWRQVQALQAKISEAHEMTQDSKDLKFILAITYGGWEDVLQACRRASEVEQGVVKANDINQCYLWKKMLLTELDGEVSDPDLLICTSREQRLSNYLVNNLSYTELVFTKKLQPDFNEEDYVKALVEFQERNR</sequence>
<dbReference type="Gene3D" id="3.40.1180.10">
    <property type="entry name" value="Decaprenyl diphosphate synthase-like"/>
    <property type="match status" value="1"/>
</dbReference>
<accession>D8T787</accession>
<dbReference type="KEGG" id="smo:SELMODRAFT_429770"/>
<dbReference type="InterPro" id="IPR001441">
    <property type="entry name" value="UPP_synth-like"/>
</dbReference>
<dbReference type="GO" id="GO:0016094">
    <property type="term" value="P:polyprenol biosynthetic process"/>
    <property type="evidence" value="ECO:0000318"/>
    <property type="project" value="GO_Central"/>
</dbReference>
<dbReference type="PANTHER" id="PTHR10291">
    <property type="entry name" value="DEHYDRODOLICHYL DIPHOSPHATE SYNTHASE FAMILY MEMBER"/>
    <property type="match status" value="1"/>
</dbReference>
<dbReference type="PANTHER" id="PTHR10291:SF0">
    <property type="entry name" value="DEHYDRODOLICHYL DIPHOSPHATE SYNTHASE 2"/>
    <property type="match status" value="1"/>
</dbReference>
<dbReference type="Proteomes" id="UP000001514">
    <property type="component" value="Unassembled WGS sequence"/>
</dbReference>
<evidence type="ECO:0000256" key="1">
    <source>
        <dbReference type="ARBA" id="ARBA00022679"/>
    </source>
</evidence>
<dbReference type="InParanoid" id="D8T787"/>
<dbReference type="AlphaFoldDB" id="D8T787"/>
<name>D8T787_SELML</name>